<dbReference type="Gene3D" id="1.25.40.1030">
    <property type="match status" value="1"/>
</dbReference>
<dbReference type="RefSeq" id="XP_016763029.1">
    <property type="nucleotide sequence ID" value="XM_016903973.1"/>
</dbReference>
<dbReference type="EMBL" id="KB456261">
    <property type="protein sequence ID" value="EMF14908.1"/>
    <property type="molecule type" value="Genomic_DNA"/>
</dbReference>
<feature type="region of interest" description="Disordered" evidence="11">
    <location>
        <begin position="429"/>
        <end position="895"/>
    </location>
</feature>
<feature type="compositionally biased region" description="Basic and acidic residues" evidence="11">
    <location>
        <begin position="323"/>
        <end position="339"/>
    </location>
</feature>
<feature type="domain" description="Sec16 central conserved" evidence="13">
    <location>
        <begin position="922"/>
        <end position="1043"/>
    </location>
</feature>
<feature type="compositionally biased region" description="Polar residues" evidence="11">
    <location>
        <begin position="854"/>
        <end position="864"/>
    </location>
</feature>
<feature type="region of interest" description="Disordered" evidence="11">
    <location>
        <begin position="1396"/>
        <end position="1907"/>
    </location>
</feature>
<sequence length="1907" mass="201905">MDDDEHSTTSPGNATSTLAAPSSSPPPAGESAWNPAHRPDSDSRPARTTSSRGGDDFFDQLADHSVEAPAHSEHPEEEQDVEEELLETRAEGQSMPVEETTEQLEHPTVALADAEEAPSSEAAAQATQDDHDDDSSVPGTTIEDILGDNEALAYQREETAGEQKQAPEHLTLNPDALYISSPGMTTPVAHDVEMENELAKYRDQGESYEHQGHLTQMEEAVDEAPTAPLLEDEEAPPTVEEETSQSQRAPRMQAVEEDSLLEDMDGTPAYGTPLPKAKAMLGQIDRSFTTNFIEAPARHEEEQQEEHEHEEQRPDSSDWPSAGDDKTFGELLDNEHSASSHDAQSMAVDPVSKPQSDPWGPADDEDAFGELLGTSHSPAATGVPVAQSEQVLPLEAPMTAPEDTTEDDLAAAFASVLLDDDMLEDPKDMDMSAIFGDDDPGFLDDELLTDTPPVSAPAPVLPPVHSIPGMQRGSSPYIPSAAQSRGSQLNSYAAPGSSFTQQQNHGRSAGTPSTGLYDVYGHGAVQQQPPPQRPAAQTAQSFVDKAKGGYQSPYDLPMDVAAPKQRPRPAAPVAPPRSSSISSSHQIPPPVQRASSGPPVSAGFVPPVPPLPAGNGVAAPKVPTRQASGFFEDLPVVSKARARPSGAYTPQPQSTPQHQLPPQGPSGLPMQQPQRPQAPPTPAQQSAYGGFTQPEKLPLLPDEPTASISLQPPVAAPTTNQRYSPNTLPAPSQAQNRFSPAPSAQAPPAGSARYSPAPPAQVAAKKYGPVAAAAPGRPSIQSAHSFAPRTSSPLAFHGRPQPDLNEQLPASPPKSNGRASPAVMSPQRSGSLGYSPSASRAPSLGNIASPPQRPMTQSPPTQMKVSKYAAQVPTEAPASTITSAPPSQRSHMTHRKQFSREVIFVPPQDEHARDPLQRWKGHPIFKWGDSGVVISSLPKQTPFWAAGGGGVPSVKCTPGAITVQQATTFMPLDELSAKFPGPLSWKAKKKKDVLGWMSAKIEALRQRADAVRMDFDVEPDLKKRVDEKLTLWQVMKIFVDHDGKLEGDRKIEEELRAVLLPNLAQMSQAMELSSPVDTRGGLQADGVDRAVVVQLRQALLEGQRERAVWLAEEKKLWGHAMLIASTMGPETWQQIVQSFVRSQVKTVGSDARSLAALYQVFANNAEECVDELVPPSARAGFQMMSKTEGAVSKNPLEGLDQWQETLGLIASNRTPADGNSLLALGKLLSGYGRAEAAHTCFLFARVLAKHTGADDPEATFVLLGANHQRPEESLGSDLDSIILTEIYEWALSLSQHRAEYIPHLQAYKLKHAQELAAAGLTSQAQAYCDHITKAYQSTTKPSQYYHPTFTQTVADLSAFLSQTPQTGPQGLLSKVSSAKVSSSASSWFTKFVSGDDDQTSNASGAGSDAVGPFGGVNGDSPDISRVGSSSDMHQVFNPMMGSGVPTYGQPGVSALTQQFQPSSAPMQQYQPSPASGSSRYAPGGTASGHKYAPMSAGSLSSNEQRPGTSSSRSYAPSPQPLSVPRPEIYKSTSDDSIPYGNDSRRGSGQFSSGSYEPRPLLAEQPVSHSYSPLVQHQESTPYAPQSTFSDTPNGLPTSAVGQSEEDGGNSYAPPAASGYDPGSSYGYEPPAYVPYEPEPDTEEPEAKPKPRRGIMDDDDDDDILARAAAIKTSSPAPSAGMSKSEADRLADEAFRKAAEADAARDADKKGSEKKGWGIGLGGWFGGKKGADQGMPQQQSGPIKAKLGEENSFFFDKDLGKWVNKKDPKGAETASAATPPPPKGPPSRNVSSGAMMMGPPSGPPSRITSGSGGPMKIPPTSSSIAGSGPPSRVGTPAAGTPPTSSALTNPAISALNGGGLMQPPSRPGTSLSNASSIDDLMGGPPVPRKGGTLKKGKKGGRYVDVMAK</sequence>
<feature type="compositionally biased region" description="Polar residues" evidence="11">
    <location>
        <begin position="877"/>
        <end position="890"/>
    </location>
</feature>
<feature type="compositionally biased region" description="Acidic residues" evidence="11">
    <location>
        <begin position="255"/>
        <end position="265"/>
    </location>
</feature>
<feature type="compositionally biased region" description="Basic and acidic residues" evidence="11">
    <location>
        <begin position="1684"/>
        <end position="1715"/>
    </location>
</feature>
<dbReference type="GO" id="GO:0007030">
    <property type="term" value="P:Golgi organization"/>
    <property type="evidence" value="ECO:0007669"/>
    <property type="project" value="TreeGrafter"/>
</dbReference>
<feature type="region of interest" description="Disordered" evidence="11">
    <location>
        <begin position="287"/>
        <end position="382"/>
    </location>
</feature>
<protein>
    <recommendedName>
        <fullName evidence="10">Protein transport protein sec16</fullName>
    </recommendedName>
</protein>
<feature type="compositionally biased region" description="Polar residues" evidence="11">
    <location>
        <begin position="1840"/>
        <end position="1850"/>
    </location>
</feature>
<keyword evidence="5 10" id="KW-0931">ER-Golgi transport</keyword>
<feature type="compositionally biased region" description="Polar residues" evidence="11">
    <location>
        <begin position="779"/>
        <end position="793"/>
    </location>
</feature>
<keyword evidence="15" id="KW-1185">Reference proteome</keyword>
<dbReference type="OMA" id="YKSPYDL"/>
<evidence type="ECO:0000256" key="11">
    <source>
        <dbReference type="SAM" id="MobiDB-lite"/>
    </source>
</evidence>
<feature type="compositionally biased region" description="Basic and acidic residues" evidence="11">
    <location>
        <begin position="1754"/>
        <end position="1769"/>
    </location>
</feature>
<evidence type="ECO:0000259" key="12">
    <source>
        <dbReference type="Pfam" id="PF12931"/>
    </source>
</evidence>
<feature type="compositionally biased region" description="Polar residues" evidence="11">
    <location>
        <begin position="1566"/>
        <end position="1601"/>
    </location>
</feature>
<dbReference type="InterPro" id="IPR024298">
    <property type="entry name" value="Sec16_Sec23-bd"/>
</dbReference>
<comment type="subcellular location">
    <subcellularLocation>
        <location evidence="1">Endoplasmic reticulum membrane</location>
        <topology evidence="1">Peripheral membrane protein</topology>
        <orientation evidence="1">Cytoplasmic side</orientation>
    </subcellularLocation>
</comment>
<feature type="compositionally biased region" description="Acidic residues" evidence="11">
    <location>
        <begin position="75"/>
        <end position="85"/>
    </location>
</feature>
<comment type="function">
    <text evidence="9 10">Involved in the initiation of assembly of the COPII coat required for the formation of transport vesicles from the endoplasmic reticulum (ER) and the selection of cargo molecules. Also involved in autophagy.</text>
</comment>
<dbReference type="GO" id="GO:0016192">
    <property type="term" value="P:vesicle-mediated transport"/>
    <property type="evidence" value="ECO:0007669"/>
    <property type="project" value="UniProtKB-KW"/>
</dbReference>
<keyword evidence="6 10" id="KW-0653">Protein transport</keyword>
<name>M3CMA7_SPHMS</name>
<organism evidence="14 15">
    <name type="scientific">Sphaerulina musiva (strain SO2202)</name>
    <name type="common">Poplar stem canker fungus</name>
    <name type="synonym">Septoria musiva</name>
    <dbReference type="NCBI Taxonomy" id="692275"/>
    <lineage>
        <taxon>Eukaryota</taxon>
        <taxon>Fungi</taxon>
        <taxon>Dikarya</taxon>
        <taxon>Ascomycota</taxon>
        <taxon>Pezizomycotina</taxon>
        <taxon>Dothideomycetes</taxon>
        <taxon>Dothideomycetidae</taxon>
        <taxon>Mycosphaerellales</taxon>
        <taxon>Mycosphaerellaceae</taxon>
        <taxon>Sphaerulina</taxon>
    </lineage>
</organism>
<feature type="compositionally biased region" description="Basic and acidic residues" evidence="11">
    <location>
        <begin position="155"/>
        <end position="167"/>
    </location>
</feature>
<dbReference type="Pfam" id="PF12931">
    <property type="entry name" value="TPR_Sec16"/>
    <property type="match status" value="1"/>
</dbReference>
<feature type="compositionally biased region" description="Polar residues" evidence="11">
    <location>
        <begin position="481"/>
        <end position="514"/>
    </location>
</feature>
<feature type="region of interest" description="Disordered" evidence="11">
    <location>
        <begin position="217"/>
        <end position="275"/>
    </location>
</feature>
<feature type="compositionally biased region" description="Polar residues" evidence="11">
    <location>
        <begin position="1454"/>
        <end position="1478"/>
    </location>
</feature>
<accession>M3CMA7</accession>
<evidence type="ECO:0000256" key="2">
    <source>
        <dbReference type="ARBA" id="ARBA00005927"/>
    </source>
</evidence>
<dbReference type="FunFam" id="1.25.40.1030:FF:000008">
    <property type="entry name" value="Protein transport protein sec16"/>
    <property type="match status" value="1"/>
</dbReference>
<dbReference type="GO" id="GO:0005789">
    <property type="term" value="C:endoplasmic reticulum membrane"/>
    <property type="evidence" value="ECO:0007669"/>
    <property type="project" value="UniProtKB-SubCell"/>
</dbReference>
<dbReference type="GO" id="GO:0012507">
    <property type="term" value="C:ER to Golgi transport vesicle membrane"/>
    <property type="evidence" value="ECO:0007669"/>
    <property type="project" value="TreeGrafter"/>
</dbReference>
<dbReference type="GO" id="GO:0070971">
    <property type="term" value="C:endoplasmic reticulum exit site"/>
    <property type="evidence" value="ECO:0007669"/>
    <property type="project" value="TreeGrafter"/>
</dbReference>
<feature type="compositionally biased region" description="Polar residues" evidence="11">
    <location>
        <begin position="1497"/>
        <end position="1516"/>
    </location>
</feature>
<proteinExistence type="inferred from homology"/>
<feature type="region of interest" description="Disordered" evidence="11">
    <location>
        <begin position="1"/>
        <end position="184"/>
    </location>
</feature>
<evidence type="ECO:0000256" key="5">
    <source>
        <dbReference type="ARBA" id="ARBA00022892"/>
    </source>
</evidence>
<keyword evidence="7 10" id="KW-0072">Autophagy</keyword>
<feature type="compositionally biased region" description="Basic and acidic residues" evidence="11">
    <location>
        <begin position="61"/>
        <end position="74"/>
    </location>
</feature>
<evidence type="ECO:0000256" key="1">
    <source>
        <dbReference type="ARBA" id="ARBA00004397"/>
    </source>
</evidence>
<feature type="compositionally biased region" description="Gly residues" evidence="11">
    <location>
        <begin position="1716"/>
        <end position="1727"/>
    </location>
</feature>
<feature type="compositionally biased region" description="Polar residues" evidence="11">
    <location>
        <begin position="648"/>
        <end position="660"/>
    </location>
</feature>
<evidence type="ECO:0000256" key="6">
    <source>
        <dbReference type="ARBA" id="ARBA00022927"/>
    </source>
</evidence>
<keyword evidence="4 10" id="KW-0256">Endoplasmic reticulum</keyword>
<feature type="compositionally biased region" description="Low complexity" evidence="11">
    <location>
        <begin position="739"/>
        <end position="752"/>
    </location>
</feature>
<evidence type="ECO:0000256" key="8">
    <source>
        <dbReference type="ARBA" id="ARBA00023136"/>
    </source>
</evidence>
<dbReference type="InterPro" id="IPR024340">
    <property type="entry name" value="Sec16_CCD"/>
</dbReference>
<dbReference type="PANTHER" id="PTHR13402:SF6">
    <property type="entry name" value="SECRETORY 16, ISOFORM I"/>
    <property type="match status" value="1"/>
</dbReference>
<dbReference type="GO" id="GO:0070973">
    <property type="term" value="P:protein localization to endoplasmic reticulum exit site"/>
    <property type="evidence" value="ECO:0007669"/>
    <property type="project" value="TreeGrafter"/>
</dbReference>
<dbReference type="PANTHER" id="PTHR13402">
    <property type="entry name" value="RGPR-RELATED"/>
    <property type="match status" value="1"/>
</dbReference>
<feature type="compositionally biased region" description="Polar residues" evidence="11">
    <location>
        <begin position="1866"/>
        <end position="1875"/>
    </location>
</feature>
<evidence type="ECO:0000256" key="10">
    <source>
        <dbReference type="RuleBase" id="RU364101"/>
    </source>
</evidence>
<feature type="compositionally biased region" description="Acidic residues" evidence="11">
    <location>
        <begin position="436"/>
        <end position="448"/>
    </location>
</feature>
<dbReference type="STRING" id="692275.M3CMA7"/>
<dbReference type="Pfam" id="PF12932">
    <property type="entry name" value="Sec16"/>
    <property type="match status" value="1"/>
</dbReference>
<dbReference type="GeneID" id="27901110"/>
<feature type="compositionally biased region" description="Acidic residues" evidence="11">
    <location>
        <begin position="230"/>
        <end position="243"/>
    </location>
</feature>
<evidence type="ECO:0000313" key="15">
    <source>
        <dbReference type="Proteomes" id="UP000016931"/>
    </source>
</evidence>
<comment type="similarity">
    <text evidence="2 10">Belongs to the SEC16 family.</text>
</comment>
<dbReference type="Proteomes" id="UP000016931">
    <property type="component" value="Unassembled WGS sequence"/>
</dbReference>
<evidence type="ECO:0000256" key="7">
    <source>
        <dbReference type="ARBA" id="ARBA00023006"/>
    </source>
</evidence>
<feature type="compositionally biased region" description="Low complexity" evidence="11">
    <location>
        <begin position="762"/>
        <end position="776"/>
    </location>
</feature>
<feature type="compositionally biased region" description="Low complexity" evidence="11">
    <location>
        <begin position="576"/>
        <end position="586"/>
    </location>
</feature>
<gene>
    <name evidence="14" type="ORF">SEPMUDRAFT_146935</name>
</gene>
<dbReference type="GO" id="GO:0006914">
    <property type="term" value="P:autophagy"/>
    <property type="evidence" value="ECO:0007669"/>
    <property type="project" value="UniProtKB-KW"/>
</dbReference>
<feature type="domain" description="Sec16 Sec23-binding" evidence="12">
    <location>
        <begin position="1095"/>
        <end position="1395"/>
    </location>
</feature>
<evidence type="ECO:0000313" key="14">
    <source>
        <dbReference type="EMBL" id="EMF14908.1"/>
    </source>
</evidence>
<keyword evidence="3 10" id="KW-0813">Transport</keyword>
<evidence type="ECO:0000256" key="3">
    <source>
        <dbReference type="ARBA" id="ARBA00022448"/>
    </source>
</evidence>
<evidence type="ECO:0000259" key="13">
    <source>
        <dbReference type="Pfam" id="PF12932"/>
    </source>
</evidence>
<dbReference type="GO" id="GO:0015031">
    <property type="term" value="P:protein transport"/>
    <property type="evidence" value="ECO:0007669"/>
    <property type="project" value="UniProtKB-KW"/>
</dbReference>
<keyword evidence="8 10" id="KW-0472">Membrane</keyword>
<feature type="compositionally biased region" description="Basic and acidic residues" evidence="11">
    <location>
        <begin position="296"/>
        <end position="316"/>
    </location>
</feature>
<evidence type="ECO:0000256" key="4">
    <source>
        <dbReference type="ARBA" id="ARBA00022824"/>
    </source>
</evidence>
<reference evidence="14 15" key="1">
    <citation type="journal article" date="2012" name="PLoS Pathog.">
        <title>Diverse lifestyles and strategies of plant pathogenesis encoded in the genomes of eighteen Dothideomycetes fungi.</title>
        <authorList>
            <person name="Ohm R.A."/>
            <person name="Feau N."/>
            <person name="Henrissat B."/>
            <person name="Schoch C.L."/>
            <person name="Horwitz B.A."/>
            <person name="Barry K.W."/>
            <person name="Condon B.J."/>
            <person name="Copeland A.C."/>
            <person name="Dhillon B."/>
            <person name="Glaser F."/>
            <person name="Hesse C.N."/>
            <person name="Kosti I."/>
            <person name="LaButti K."/>
            <person name="Lindquist E.A."/>
            <person name="Lucas S."/>
            <person name="Salamov A.A."/>
            <person name="Bradshaw R.E."/>
            <person name="Ciuffetti L."/>
            <person name="Hamelin R.C."/>
            <person name="Kema G.H.J."/>
            <person name="Lawrence C."/>
            <person name="Scott J.A."/>
            <person name="Spatafora J.W."/>
            <person name="Turgeon B.G."/>
            <person name="de Wit P.J.G.M."/>
            <person name="Zhong S."/>
            <person name="Goodwin S.B."/>
            <person name="Grigoriev I.V."/>
        </authorList>
    </citation>
    <scope>NUCLEOTIDE SEQUENCE [LARGE SCALE GENOMIC DNA]</scope>
    <source>
        <strain evidence="14 15">SO2202</strain>
    </source>
</reference>
<dbReference type="OrthoDB" id="8918678at2759"/>
<feature type="compositionally biased region" description="Polar residues" evidence="11">
    <location>
        <begin position="826"/>
        <end position="840"/>
    </location>
</feature>
<dbReference type="CDD" id="cd09233">
    <property type="entry name" value="ACE1-Sec16-like"/>
    <property type="match status" value="1"/>
</dbReference>
<dbReference type="eggNOG" id="KOG1913">
    <property type="taxonomic scope" value="Eukaryota"/>
</dbReference>
<evidence type="ECO:0000256" key="9">
    <source>
        <dbReference type="ARBA" id="ARBA00024687"/>
    </source>
</evidence>
<dbReference type="HOGENOM" id="CLU_001147_1_0_1"/>
<feature type="compositionally biased region" description="Polar residues" evidence="11">
    <location>
        <begin position="717"/>
        <end position="738"/>
    </location>
</feature>
<feature type="compositionally biased region" description="Basic residues" evidence="11">
    <location>
        <begin position="1890"/>
        <end position="1899"/>
    </location>
</feature>